<dbReference type="EMBL" id="WOEZ01000060">
    <property type="protein sequence ID" value="NPT55433.1"/>
    <property type="molecule type" value="Genomic_DNA"/>
</dbReference>
<dbReference type="RefSeq" id="WP_172164412.1">
    <property type="nucleotide sequence ID" value="NZ_WOEZ01000060.1"/>
</dbReference>
<protein>
    <submittedName>
        <fullName evidence="1">Uncharacterized protein</fullName>
    </submittedName>
</protein>
<keyword evidence="2" id="KW-1185">Reference proteome</keyword>
<dbReference type="Proteomes" id="UP000655523">
    <property type="component" value="Unassembled WGS sequence"/>
</dbReference>
<reference evidence="1 2" key="1">
    <citation type="submission" date="2019-11" db="EMBL/GenBank/DDBJ databases">
        <title>Metabolism of dissolved organic matter in forest soils.</title>
        <authorList>
            <person name="Cyle K.T."/>
            <person name="Wilhelm R.C."/>
            <person name="Martinez C.E."/>
        </authorList>
    </citation>
    <scope>NUCLEOTIDE SEQUENCE [LARGE SCALE GENOMIC DNA]</scope>
    <source>
        <strain evidence="1 2">5N</strain>
    </source>
</reference>
<evidence type="ECO:0000313" key="1">
    <source>
        <dbReference type="EMBL" id="NPT55433.1"/>
    </source>
</evidence>
<accession>A0A972NNC0</accession>
<dbReference type="AlphaFoldDB" id="A0A972NNC0"/>
<comment type="caution">
    <text evidence="1">The sequence shown here is derived from an EMBL/GenBank/DDBJ whole genome shotgun (WGS) entry which is preliminary data.</text>
</comment>
<sequence length="72" mass="8168">MNTAERSLRSLVEKWLTPTAATPIRVTRFTRTGSSRKRYVRVDAQRPEGSIGLFFFRHDDGTWQVFPPGTGG</sequence>
<evidence type="ECO:0000313" key="2">
    <source>
        <dbReference type="Proteomes" id="UP000655523"/>
    </source>
</evidence>
<name>A0A972NNC0_9BURK</name>
<proteinExistence type="predicted"/>
<organism evidence="1 2">
    <name type="scientific">Paraburkholderia elongata</name>
    <dbReference type="NCBI Taxonomy" id="2675747"/>
    <lineage>
        <taxon>Bacteria</taxon>
        <taxon>Pseudomonadati</taxon>
        <taxon>Pseudomonadota</taxon>
        <taxon>Betaproteobacteria</taxon>
        <taxon>Burkholderiales</taxon>
        <taxon>Burkholderiaceae</taxon>
        <taxon>Paraburkholderia</taxon>
    </lineage>
</organism>
<gene>
    <name evidence="1" type="ORF">GNZ13_12690</name>
</gene>